<comment type="similarity">
    <text evidence="1">Belongs to the HAD-like hydrolase superfamily. Cof family.</text>
</comment>
<dbReference type="RefSeq" id="WP_063625787.1">
    <property type="nucleotide sequence ID" value="NZ_LVLH01000009.1"/>
</dbReference>
<dbReference type="Gene3D" id="3.30.1240.10">
    <property type="match status" value="1"/>
</dbReference>
<dbReference type="InterPro" id="IPR036412">
    <property type="entry name" value="HAD-like_sf"/>
</dbReference>
<name>A0A168RQK3_9BACT</name>
<evidence type="ECO:0000256" key="1">
    <source>
        <dbReference type="ARBA" id="ARBA00034778"/>
    </source>
</evidence>
<dbReference type="STRING" id="29557.MGALLINA_00150"/>
<organism evidence="2 3">
    <name type="scientific">Mycoplasmopsis gallinarum</name>
    <dbReference type="NCBI Taxonomy" id="29557"/>
    <lineage>
        <taxon>Bacteria</taxon>
        <taxon>Bacillati</taxon>
        <taxon>Mycoplasmatota</taxon>
        <taxon>Mycoplasmoidales</taxon>
        <taxon>Metamycoplasmataceae</taxon>
        <taxon>Mycoplasmopsis</taxon>
    </lineage>
</organism>
<dbReference type="InterPro" id="IPR023214">
    <property type="entry name" value="HAD_sf"/>
</dbReference>
<reference evidence="2 3" key="1">
    <citation type="submission" date="2016-03" db="EMBL/GenBank/DDBJ databases">
        <title>Genome sequence of Mycoplasma gallinarum strain Mgn_IPT.</title>
        <authorList>
            <person name="Yacoub E."/>
            <person name="Sirand-Pugnet P."/>
            <person name="Barre A."/>
            <person name="Maurier F."/>
            <person name="Blanchard A."/>
            <person name="Ben Abdelmoumen B.M."/>
        </authorList>
    </citation>
    <scope>NUCLEOTIDE SEQUENCE [LARGE SCALE GENOMIC DNA]</scope>
    <source>
        <strain evidence="2 3">Mgn_IPT</strain>
    </source>
</reference>
<dbReference type="Proteomes" id="UP000076983">
    <property type="component" value="Unassembled WGS sequence"/>
</dbReference>
<dbReference type="PANTHER" id="PTHR10000">
    <property type="entry name" value="PHOSPHOSERINE PHOSPHATASE"/>
    <property type="match status" value="1"/>
</dbReference>
<protein>
    <submittedName>
        <fullName evidence="2">Hydrolase (HAD superfamily)</fullName>
    </submittedName>
</protein>
<dbReference type="PATRIC" id="fig|29557.3.peg.4"/>
<dbReference type="NCBIfam" id="TIGR01484">
    <property type="entry name" value="HAD-SF-IIB"/>
    <property type="match status" value="1"/>
</dbReference>
<dbReference type="GO" id="GO:0005829">
    <property type="term" value="C:cytosol"/>
    <property type="evidence" value="ECO:0007669"/>
    <property type="project" value="TreeGrafter"/>
</dbReference>
<dbReference type="PROSITE" id="PS01228">
    <property type="entry name" value="COF_1"/>
    <property type="match status" value="1"/>
</dbReference>
<dbReference type="InterPro" id="IPR000150">
    <property type="entry name" value="Cof"/>
</dbReference>
<dbReference type="EMBL" id="LVLH01000009">
    <property type="protein sequence ID" value="OAB49197.1"/>
    <property type="molecule type" value="Genomic_DNA"/>
</dbReference>
<keyword evidence="2" id="KW-0378">Hydrolase</keyword>
<gene>
    <name evidence="2" type="ORF">MGALLINA_00150</name>
</gene>
<proteinExistence type="inferred from homology"/>
<dbReference type="InterPro" id="IPR006379">
    <property type="entry name" value="HAD-SF_hydro_IIB"/>
</dbReference>
<dbReference type="GO" id="GO:0016791">
    <property type="term" value="F:phosphatase activity"/>
    <property type="evidence" value="ECO:0007669"/>
    <property type="project" value="TreeGrafter"/>
</dbReference>
<dbReference type="PANTHER" id="PTHR10000:SF23">
    <property type="entry name" value="5-AMINO-6-(5-PHOSPHO-D-RIBITYLAMINO)URACIL PHOSPHATASE YITU"/>
    <property type="match status" value="1"/>
</dbReference>
<comment type="caution">
    <text evidence="2">The sequence shown here is derived from an EMBL/GenBank/DDBJ whole genome shotgun (WGS) entry which is preliminary data.</text>
</comment>
<accession>A0A168RQK3</accession>
<dbReference type="CDD" id="cd07516">
    <property type="entry name" value="HAD_Pase"/>
    <property type="match status" value="1"/>
</dbReference>
<dbReference type="GO" id="GO:0000287">
    <property type="term" value="F:magnesium ion binding"/>
    <property type="evidence" value="ECO:0007669"/>
    <property type="project" value="TreeGrafter"/>
</dbReference>
<dbReference type="Gene3D" id="3.40.50.1000">
    <property type="entry name" value="HAD superfamily/HAD-like"/>
    <property type="match status" value="1"/>
</dbReference>
<dbReference type="SUPFAM" id="SSF56784">
    <property type="entry name" value="HAD-like"/>
    <property type="match status" value="1"/>
</dbReference>
<sequence length="314" mass="35325">MEEQNLTKKSDKKFLFAIDLDGTLLASSSQGSIHDVTFNAILRAKAEGHIVCLLTGRPWRSTKPIYERLDLDTVVSNYNGAQIHNPKDENFIPYIKYLDLNEMLYVLGDPKVKSEITNIAIEGPGWVQLQKRDKDLESVFGFRESTKFVVGLDFNKLPLKPTGIIFDVKHSTDVEELRSYLKRKFGDLGEFSYWSKGKDLTPVFDITNVSVNKGRALSLLSRYYGIDLDNTIAMGDGFNDVPMFKVAKISVAVGNASKDVKKYATIKLTKNNDEGAVGHFINSILDNSEKIIAKSEAARQKMMKHRSSMDDIEE</sequence>
<keyword evidence="3" id="KW-1185">Reference proteome</keyword>
<dbReference type="Pfam" id="PF08282">
    <property type="entry name" value="Hydrolase_3"/>
    <property type="match status" value="1"/>
</dbReference>
<evidence type="ECO:0000313" key="2">
    <source>
        <dbReference type="EMBL" id="OAB49197.1"/>
    </source>
</evidence>
<dbReference type="NCBIfam" id="TIGR00099">
    <property type="entry name" value="Cof-subfamily"/>
    <property type="match status" value="1"/>
</dbReference>
<dbReference type="OrthoDB" id="9781413at2"/>
<evidence type="ECO:0000313" key="3">
    <source>
        <dbReference type="Proteomes" id="UP000076983"/>
    </source>
</evidence>
<dbReference type="AlphaFoldDB" id="A0A168RQK3"/>